<dbReference type="Proteomes" id="UP000576225">
    <property type="component" value="Unassembled WGS sequence"/>
</dbReference>
<gene>
    <name evidence="10" type="ORF">C8D82_1579</name>
    <name evidence="9" type="ORF">HF882_20815</name>
</gene>
<evidence type="ECO:0000313" key="9">
    <source>
        <dbReference type="EMBL" id="NMD89031.1"/>
    </source>
</evidence>
<evidence type="ECO:0000256" key="7">
    <source>
        <dbReference type="RuleBase" id="RU363032"/>
    </source>
</evidence>
<dbReference type="InterPro" id="IPR045621">
    <property type="entry name" value="BPD_transp_1_N"/>
</dbReference>
<sequence length="400" mass="44317">MLNFIIRRSCYSILILLGVVLLTFLLFNVAAGDPAAAVLGKNARPDEVESLRRELGADLPLLYGRRCRTEAVPGYAKGEPLPPGATLREGVIELIPNFPEEKLLMAVTGADGKVEERPVRADAPLRFAQDSTVKVEFFRLQSNPFNSQFLRALGEIIRFQPEFPYVRVLDFGKTITTREPIGAILRRGVWPSLCLMIPIFLGELVIGLVLALVAAAFKDTWIDRGLVLFSVAGMSISYLVVIIFAQWFLGYYYNLFPVWGWESWRSLGLPILVGIACGIGGNVRFYRTVFVNELRKEYLRTAAAKGVSPVKVYGKHLLRNAAIQIITRASAALPFLFTGSLLLESFFGIPGLGFTGIDALYNSDLQLLKALVVTSALLFVVMNLLADLAYAWADPRIRLE</sequence>
<evidence type="ECO:0000256" key="6">
    <source>
        <dbReference type="ARBA" id="ARBA00023136"/>
    </source>
</evidence>
<dbReference type="GO" id="GO:0005886">
    <property type="term" value="C:plasma membrane"/>
    <property type="evidence" value="ECO:0007669"/>
    <property type="project" value="UniProtKB-SubCell"/>
</dbReference>
<keyword evidence="5 7" id="KW-1133">Transmembrane helix</keyword>
<dbReference type="SUPFAM" id="SSF161098">
    <property type="entry name" value="MetI-like"/>
    <property type="match status" value="1"/>
</dbReference>
<comment type="subcellular location">
    <subcellularLocation>
        <location evidence="1 7">Cell membrane</location>
        <topology evidence="1 7">Multi-pass membrane protein</topology>
    </subcellularLocation>
</comment>
<dbReference type="RefSeq" id="WP_165833223.1">
    <property type="nucleotide sequence ID" value="NZ_CAJKCJ010000109.1"/>
</dbReference>
<reference evidence="9 12" key="2">
    <citation type="submission" date="2020-04" db="EMBL/GenBank/DDBJ databases">
        <authorList>
            <person name="Hitch T.C.A."/>
            <person name="Wylensek D."/>
            <person name="Clavel T."/>
        </authorList>
    </citation>
    <scope>NUCLEOTIDE SEQUENCE [LARGE SCALE GENOMIC DNA]</scope>
    <source>
        <strain evidence="9 12">COR2-253-APC-1A</strain>
    </source>
</reference>
<dbReference type="Pfam" id="PF19300">
    <property type="entry name" value="BPD_transp_1_N"/>
    <property type="match status" value="1"/>
</dbReference>
<comment type="caution">
    <text evidence="10">The sequence shown here is derived from an EMBL/GenBank/DDBJ whole genome shotgun (WGS) entry which is preliminary data.</text>
</comment>
<accession>A0A2U1AB74</accession>
<feature type="transmembrane region" description="Helical" evidence="7">
    <location>
        <begin position="226"/>
        <end position="247"/>
    </location>
</feature>
<feature type="transmembrane region" description="Helical" evidence="7">
    <location>
        <begin position="367"/>
        <end position="393"/>
    </location>
</feature>
<evidence type="ECO:0000259" key="8">
    <source>
        <dbReference type="PROSITE" id="PS50928"/>
    </source>
</evidence>
<dbReference type="CDD" id="cd06261">
    <property type="entry name" value="TM_PBP2"/>
    <property type="match status" value="1"/>
</dbReference>
<feature type="transmembrane region" description="Helical" evidence="7">
    <location>
        <begin position="267"/>
        <end position="286"/>
    </location>
</feature>
<dbReference type="GO" id="GO:0055085">
    <property type="term" value="P:transmembrane transport"/>
    <property type="evidence" value="ECO:0007669"/>
    <property type="project" value="InterPro"/>
</dbReference>
<proteinExistence type="inferred from homology"/>
<dbReference type="EMBL" id="QEKH01000057">
    <property type="protein sequence ID" value="PVY32025.1"/>
    <property type="molecule type" value="Genomic_DNA"/>
</dbReference>
<dbReference type="InterPro" id="IPR000515">
    <property type="entry name" value="MetI-like"/>
</dbReference>
<dbReference type="AlphaFoldDB" id="A0A2U1AB74"/>
<dbReference type="Proteomes" id="UP000245959">
    <property type="component" value="Unassembled WGS sequence"/>
</dbReference>
<reference evidence="10 11" key="1">
    <citation type="submission" date="2018-04" db="EMBL/GenBank/DDBJ databases">
        <title>Genomic Encyclopedia of Type Strains, Phase IV (KMG-IV): sequencing the most valuable type-strain genomes for metagenomic binning, comparative biology and taxonomic classification.</title>
        <authorList>
            <person name="Goeker M."/>
        </authorList>
    </citation>
    <scope>NUCLEOTIDE SEQUENCE [LARGE SCALE GENOMIC DNA]</scope>
    <source>
        <strain evidence="10 11">DSM 14823</strain>
    </source>
</reference>
<keyword evidence="2 7" id="KW-0813">Transport</keyword>
<dbReference type="GeneID" id="78297289"/>
<evidence type="ECO:0000256" key="1">
    <source>
        <dbReference type="ARBA" id="ARBA00004651"/>
    </source>
</evidence>
<dbReference type="Gene3D" id="1.10.3720.10">
    <property type="entry name" value="MetI-like"/>
    <property type="match status" value="1"/>
</dbReference>
<evidence type="ECO:0000256" key="3">
    <source>
        <dbReference type="ARBA" id="ARBA00022475"/>
    </source>
</evidence>
<evidence type="ECO:0000256" key="5">
    <source>
        <dbReference type="ARBA" id="ARBA00022989"/>
    </source>
</evidence>
<dbReference type="EMBL" id="JABAEW010000072">
    <property type="protein sequence ID" value="NMD89031.1"/>
    <property type="molecule type" value="Genomic_DNA"/>
</dbReference>
<keyword evidence="3" id="KW-1003">Cell membrane</keyword>
<keyword evidence="4 7" id="KW-0812">Transmembrane</keyword>
<feature type="transmembrane region" description="Helical" evidence="7">
    <location>
        <begin position="189"/>
        <end position="214"/>
    </location>
</feature>
<protein>
    <submittedName>
        <fullName evidence="9">ABC transporter permease</fullName>
    </submittedName>
    <submittedName>
        <fullName evidence="10">ABC-type dipeptide/oligopeptide/nickel transport system permease component</fullName>
    </submittedName>
</protein>
<comment type="similarity">
    <text evidence="7">Belongs to the binding-protein-dependent transport system permease family.</text>
</comment>
<dbReference type="InterPro" id="IPR035906">
    <property type="entry name" value="MetI-like_sf"/>
</dbReference>
<keyword evidence="11" id="KW-1185">Reference proteome</keyword>
<dbReference type="Pfam" id="PF00528">
    <property type="entry name" value="BPD_transp_1"/>
    <property type="match status" value="1"/>
</dbReference>
<evidence type="ECO:0000256" key="4">
    <source>
        <dbReference type="ARBA" id="ARBA00022692"/>
    </source>
</evidence>
<feature type="domain" description="ABC transmembrane type-1" evidence="8">
    <location>
        <begin position="189"/>
        <end position="390"/>
    </location>
</feature>
<evidence type="ECO:0000313" key="10">
    <source>
        <dbReference type="EMBL" id="PVY32025.1"/>
    </source>
</evidence>
<name>A0A2U1AB74_9BACT</name>
<feature type="transmembrane region" description="Helical" evidence="7">
    <location>
        <begin position="325"/>
        <end position="347"/>
    </location>
</feature>
<evidence type="ECO:0000313" key="11">
    <source>
        <dbReference type="Proteomes" id="UP000245959"/>
    </source>
</evidence>
<keyword evidence="6 7" id="KW-0472">Membrane</keyword>
<organism evidence="10 11">
    <name type="scientific">Victivallis vadensis</name>
    <dbReference type="NCBI Taxonomy" id="172901"/>
    <lineage>
        <taxon>Bacteria</taxon>
        <taxon>Pseudomonadati</taxon>
        <taxon>Lentisphaerota</taxon>
        <taxon>Lentisphaeria</taxon>
        <taxon>Victivallales</taxon>
        <taxon>Victivallaceae</taxon>
        <taxon>Victivallis</taxon>
    </lineage>
</organism>
<dbReference type="PANTHER" id="PTHR30465">
    <property type="entry name" value="INNER MEMBRANE ABC TRANSPORTER"/>
    <property type="match status" value="1"/>
</dbReference>
<evidence type="ECO:0000256" key="2">
    <source>
        <dbReference type="ARBA" id="ARBA00022448"/>
    </source>
</evidence>
<evidence type="ECO:0000313" key="12">
    <source>
        <dbReference type="Proteomes" id="UP000576225"/>
    </source>
</evidence>
<dbReference type="PANTHER" id="PTHR30465:SF0">
    <property type="entry name" value="OLIGOPEPTIDE TRANSPORT SYSTEM PERMEASE PROTEIN APPB"/>
    <property type="match status" value="1"/>
</dbReference>
<dbReference type="PROSITE" id="PS50928">
    <property type="entry name" value="ABC_TM1"/>
    <property type="match status" value="1"/>
</dbReference>